<gene>
    <name evidence="1" type="ORF">A3D25_01430</name>
</gene>
<comment type="caution">
    <text evidence="1">The sequence shown here is derived from an EMBL/GenBank/DDBJ whole genome shotgun (WGS) entry which is preliminary data.</text>
</comment>
<accession>A0A1F5KJR2</accession>
<proteinExistence type="predicted"/>
<dbReference type="Proteomes" id="UP000177328">
    <property type="component" value="Unassembled WGS sequence"/>
</dbReference>
<evidence type="ECO:0000313" key="2">
    <source>
        <dbReference type="Proteomes" id="UP000177328"/>
    </source>
</evidence>
<dbReference type="AlphaFoldDB" id="A0A1F5KJR2"/>
<reference evidence="1 2" key="1">
    <citation type="journal article" date="2016" name="Nat. Commun.">
        <title>Thousands of microbial genomes shed light on interconnected biogeochemical processes in an aquifer system.</title>
        <authorList>
            <person name="Anantharaman K."/>
            <person name="Brown C.T."/>
            <person name="Hug L.A."/>
            <person name="Sharon I."/>
            <person name="Castelle C.J."/>
            <person name="Probst A.J."/>
            <person name="Thomas B.C."/>
            <person name="Singh A."/>
            <person name="Wilkins M.J."/>
            <person name="Karaoz U."/>
            <person name="Brodie E.L."/>
            <person name="Williams K.H."/>
            <person name="Hubbard S.S."/>
            <person name="Banfield J.F."/>
        </authorList>
    </citation>
    <scope>NUCLEOTIDE SEQUENCE [LARGE SCALE GENOMIC DNA]</scope>
</reference>
<sequence length="169" mass="19514">METFTNSIPHFKLSLEHILKRHFGEFNPNLRNFRGRMSIYPARVDPSLKPGHLAGRCAKIGRETALLMVPFGYHLQEVESNQPGFDHTYLRAVIDWKELLVDLTLPQYFWWMRNGFVGGRDELRQIVRRHCLSGARLDPALEDISPNRDPDEIFNTIWGGTSVPRSEAV</sequence>
<name>A0A1F5KJR2_9BACT</name>
<protein>
    <submittedName>
        <fullName evidence="1">Uncharacterized protein</fullName>
    </submittedName>
</protein>
<dbReference type="EMBL" id="MFDD01000002">
    <property type="protein sequence ID" value="OGE41176.1"/>
    <property type="molecule type" value="Genomic_DNA"/>
</dbReference>
<organism evidence="1 2">
    <name type="scientific">Candidatus Daviesbacteria bacterium RIFCSPHIGHO2_02_FULL_43_12</name>
    <dbReference type="NCBI Taxonomy" id="1797776"/>
    <lineage>
        <taxon>Bacteria</taxon>
        <taxon>Candidatus Daviesiibacteriota</taxon>
    </lineage>
</organism>
<evidence type="ECO:0000313" key="1">
    <source>
        <dbReference type="EMBL" id="OGE41176.1"/>
    </source>
</evidence>